<reference evidence="2 3" key="1">
    <citation type="submission" date="2018-03" db="EMBL/GenBank/DDBJ databases">
        <title>Genomic Encyclopedia of Archaeal and Bacterial Type Strains, Phase II (KMG-II): from individual species to whole genera.</title>
        <authorList>
            <person name="Goeker M."/>
        </authorList>
    </citation>
    <scope>NUCLEOTIDE SEQUENCE [LARGE SCALE GENOMIC DNA]</scope>
    <source>
        <strain evidence="2 3">DSM 45312</strain>
    </source>
</reference>
<keyword evidence="3" id="KW-1185">Reference proteome</keyword>
<dbReference type="EMBL" id="PYGA01000004">
    <property type="protein sequence ID" value="PSK98817.1"/>
    <property type="molecule type" value="Genomic_DNA"/>
</dbReference>
<feature type="region of interest" description="Disordered" evidence="1">
    <location>
        <begin position="27"/>
        <end position="49"/>
    </location>
</feature>
<dbReference type="RefSeq" id="WP_170134167.1">
    <property type="nucleotide sequence ID" value="NZ_PYGA01000004.1"/>
</dbReference>
<sequence>MRLRWRILLGAALVSAAWWGLSYSAAQRRGPETPHDRSQDRPQDRGTAA</sequence>
<name>A0A2P8DNM3_9ACTN</name>
<evidence type="ECO:0000313" key="2">
    <source>
        <dbReference type="EMBL" id="PSK98817.1"/>
    </source>
</evidence>
<evidence type="ECO:0000313" key="3">
    <source>
        <dbReference type="Proteomes" id="UP000240542"/>
    </source>
</evidence>
<proteinExistence type="predicted"/>
<feature type="compositionally biased region" description="Basic and acidic residues" evidence="1">
    <location>
        <begin position="29"/>
        <end position="49"/>
    </location>
</feature>
<comment type="caution">
    <text evidence="2">The sequence shown here is derived from an EMBL/GenBank/DDBJ whole genome shotgun (WGS) entry which is preliminary data.</text>
</comment>
<gene>
    <name evidence="2" type="ORF">CLV63_10441</name>
</gene>
<protein>
    <submittedName>
        <fullName evidence="2">Uncharacterized protein</fullName>
    </submittedName>
</protein>
<evidence type="ECO:0000256" key="1">
    <source>
        <dbReference type="SAM" id="MobiDB-lite"/>
    </source>
</evidence>
<dbReference type="Proteomes" id="UP000240542">
    <property type="component" value="Unassembled WGS sequence"/>
</dbReference>
<dbReference type="AlphaFoldDB" id="A0A2P8DNM3"/>
<accession>A0A2P8DNM3</accession>
<organism evidence="2 3">
    <name type="scientific">Murinocardiopsis flavida</name>
    <dbReference type="NCBI Taxonomy" id="645275"/>
    <lineage>
        <taxon>Bacteria</taxon>
        <taxon>Bacillati</taxon>
        <taxon>Actinomycetota</taxon>
        <taxon>Actinomycetes</taxon>
        <taxon>Streptosporangiales</taxon>
        <taxon>Nocardiopsidaceae</taxon>
        <taxon>Murinocardiopsis</taxon>
    </lineage>
</organism>